<dbReference type="Proteomes" id="UP001157186">
    <property type="component" value="Unassembled WGS sequence"/>
</dbReference>
<dbReference type="InterPro" id="IPR026950">
    <property type="entry name" value="Caps_assemb_Wzi"/>
</dbReference>
<organism evidence="2 3">
    <name type="scientific">Thalassotalea insulae</name>
    <dbReference type="NCBI Taxonomy" id="2056778"/>
    <lineage>
        <taxon>Bacteria</taxon>
        <taxon>Pseudomonadati</taxon>
        <taxon>Pseudomonadota</taxon>
        <taxon>Gammaproteobacteria</taxon>
        <taxon>Alteromonadales</taxon>
        <taxon>Colwelliaceae</taxon>
        <taxon>Thalassotalea</taxon>
    </lineage>
</organism>
<evidence type="ECO:0000256" key="1">
    <source>
        <dbReference type="SAM" id="SignalP"/>
    </source>
</evidence>
<protein>
    <submittedName>
        <fullName evidence="2">Outer membrane protein in capsule/EPS biosynthesis locus</fullName>
    </submittedName>
</protein>
<proteinExistence type="predicted"/>
<evidence type="ECO:0000313" key="2">
    <source>
        <dbReference type="EMBL" id="GLX79553.1"/>
    </source>
</evidence>
<keyword evidence="3" id="KW-1185">Reference proteome</keyword>
<reference evidence="2 3" key="1">
    <citation type="submission" date="2023-03" db="EMBL/GenBank/DDBJ databases">
        <title>Draft genome sequence of Thalassotalea insulae KCTC 62186T.</title>
        <authorList>
            <person name="Sawabe T."/>
        </authorList>
    </citation>
    <scope>NUCLEOTIDE SEQUENCE [LARGE SCALE GENOMIC DNA]</scope>
    <source>
        <strain evidence="2 3">KCTC 62186</strain>
    </source>
</reference>
<dbReference type="RefSeq" id="WP_284245465.1">
    <property type="nucleotide sequence ID" value="NZ_BSST01000001.1"/>
</dbReference>
<feature type="chain" id="PRO_5046731720" evidence="1">
    <location>
        <begin position="22"/>
        <end position="509"/>
    </location>
</feature>
<accession>A0ABQ6GUE6</accession>
<gene>
    <name evidence="2" type="ORF">tinsulaeT_28930</name>
</gene>
<dbReference type="Gene3D" id="2.40.160.130">
    <property type="entry name" value="Capsule assembly protein Wzi"/>
    <property type="match status" value="1"/>
</dbReference>
<dbReference type="EMBL" id="BSST01000001">
    <property type="protein sequence ID" value="GLX79553.1"/>
    <property type="molecule type" value="Genomic_DNA"/>
</dbReference>
<evidence type="ECO:0000313" key="3">
    <source>
        <dbReference type="Proteomes" id="UP001157186"/>
    </source>
</evidence>
<feature type="signal peptide" evidence="1">
    <location>
        <begin position="1"/>
        <end position="21"/>
    </location>
</feature>
<sequence length="509" mass="57205">MKKLNLTVAVLALFACVTSNAEPWVDTSNTFLRANIQLLADKGVITTPVTTFPLMWHDIAKDISQAYLFKLDKPTQQALLYVRHQLRLAKHNQKTLSLDLAAKDKRFTSFGEDFRTKNNAKISTTYIGDSIAAKISTTYSVSAEENEDKLRFDGSYGAFFWGNWVFSAGMQDRWWGPGIDSSLSVTNNARPMPALALSRKSAEPVTIPWTEFSIPWTVTTFMGQMDDKRVVKDALLWGFRLNFKPAQNWEIGITRLAQWAGKDRPGNFSTFIDVLKGLDNCGGNGPTVDECAAGKEPGNQLAGYDLRWSTTLFNHPVAVSATMIAEDGDRKGGLSIFGEERYQANIETQITAFNYHWKLYLEGTDTYALCKDGHNGDGTSSIGDCYYEHHIYQTGMRYHGKTVGSLYDNDATSLVMGAISQSASNTQFEFKARWLQLNKDNHDKAIDNKLIGNPLTPIAENMLMLSAKVQHSYRNWRLTFGTELSRSRFNNNKSDDNNSNLFIKLEYNQ</sequence>
<dbReference type="InterPro" id="IPR038636">
    <property type="entry name" value="Wzi_sf"/>
</dbReference>
<keyword evidence="1" id="KW-0732">Signal</keyword>
<dbReference type="Pfam" id="PF14052">
    <property type="entry name" value="Caps_assemb_Wzi"/>
    <property type="match status" value="1"/>
</dbReference>
<dbReference type="PROSITE" id="PS51257">
    <property type="entry name" value="PROKAR_LIPOPROTEIN"/>
    <property type="match status" value="1"/>
</dbReference>
<name>A0ABQ6GUE6_9GAMM</name>
<comment type="caution">
    <text evidence="2">The sequence shown here is derived from an EMBL/GenBank/DDBJ whole genome shotgun (WGS) entry which is preliminary data.</text>
</comment>